<feature type="compositionally biased region" description="Polar residues" evidence="1">
    <location>
        <begin position="41"/>
        <end position="51"/>
    </location>
</feature>
<organism evidence="3 4">
    <name type="scientific">Polarella glacialis</name>
    <name type="common">Dinoflagellate</name>
    <dbReference type="NCBI Taxonomy" id="89957"/>
    <lineage>
        <taxon>Eukaryota</taxon>
        <taxon>Sar</taxon>
        <taxon>Alveolata</taxon>
        <taxon>Dinophyceae</taxon>
        <taxon>Suessiales</taxon>
        <taxon>Suessiaceae</taxon>
        <taxon>Polarella</taxon>
    </lineage>
</organism>
<evidence type="ECO:0000259" key="2">
    <source>
        <dbReference type="PROSITE" id="PS50222"/>
    </source>
</evidence>
<feature type="compositionally biased region" description="Basic and acidic residues" evidence="1">
    <location>
        <begin position="336"/>
        <end position="355"/>
    </location>
</feature>
<feature type="region of interest" description="Disordered" evidence="1">
    <location>
        <begin position="1"/>
        <end position="54"/>
    </location>
</feature>
<feature type="domain" description="EF-hand" evidence="2">
    <location>
        <begin position="190"/>
        <end position="225"/>
    </location>
</feature>
<feature type="region of interest" description="Disordered" evidence="1">
    <location>
        <begin position="256"/>
        <end position="314"/>
    </location>
</feature>
<proteinExistence type="predicted"/>
<dbReference type="InterPro" id="IPR002048">
    <property type="entry name" value="EF_hand_dom"/>
</dbReference>
<protein>
    <recommendedName>
        <fullName evidence="2">EF-hand domain-containing protein</fullName>
    </recommendedName>
</protein>
<sequence length="915" mass="100990">MSKRSVASAVSRYLSRRSSAASDAQSEGSIDEHQPLHSPRRSSGGSLSNARRISPLNIFDSEAETDLLRRASTFAISEGGRRNSRKEGRASTLKNGLGMEAGLLVGPPKGKARGSILGGVKLPALDDPVCEAGDPKGKTAKKGKSFVLDVETASNCRTQVRGRMQRMQARSQRKREDNLQDKRFNALPQDERESMHRVFLRFDVYSSGSLDFPEVTSCLRDLGLAGTNSNEKREISRICRDVAAVANVTHSAVMNHRTKSDQHFTQAQSQGKIIRQKQRLEMKRQRAAQRQRRGSEQSAAKAAASGDPSAEPKTLNPFAAIAAAVEKVADETDGPQVKDELAKAKSEDRAKHDVKSPSSTRGDLTNRGEGRNSATGDEASAISGSDSELLSSSASQNSGSELVEQRTASDDDLDSDFKFDFLTFALMVVPQVRQRLTDLQSNKMLRYFCHFDRAGQGKLTIPQCLEVGRCIGIDQHGFMQALESKGNGADTLVEFDAFASSIFKSREQAERLARERELQIRDLTGIDHVLFGEFRLIIIQLHEVFMNLSEEVGSVGTTAVRVLTYANCLGAVREIGLMPSNPRERQDVEAQERIIVTLNWSTDTHQQFNMHMIWSLWPIPRIEDGDDDSDSDVGGEKTLVQLEIDDLYNQEFGVVSMESCGSPASSPPLLLYPITILTGHQSNGRLWVSRPLSVLRGCQSESHSLTTSGYPAQYPFSEVPSRCCNISAAEEWALAPSVKWQGLQHLAHDLLLVDRPEGVFNPTTKIAVVRGDPGCMSNVSMLLALPRPRPVKFQEFVELGGSVSFLGAMLLAATMCSAWNLRKCRHSHLFSIFMLTAARDIKATDFSFNLRQDLIQRIEEKFSAMRYEEEVEYALSAGFAEMQLSEFRGIFDMFDADGSRSLDREAGCRNLCGSV</sequence>
<accession>A0A813JN13</accession>
<dbReference type="InterPro" id="IPR011992">
    <property type="entry name" value="EF-hand-dom_pair"/>
</dbReference>
<dbReference type="Proteomes" id="UP000626109">
    <property type="component" value="Unassembled WGS sequence"/>
</dbReference>
<evidence type="ECO:0000313" key="4">
    <source>
        <dbReference type="Proteomes" id="UP000626109"/>
    </source>
</evidence>
<dbReference type="AlphaFoldDB" id="A0A813JN13"/>
<dbReference type="SUPFAM" id="SSF47473">
    <property type="entry name" value="EF-hand"/>
    <property type="match status" value="1"/>
</dbReference>
<feature type="compositionally biased region" description="Low complexity" evidence="1">
    <location>
        <begin position="1"/>
        <end position="22"/>
    </location>
</feature>
<dbReference type="EMBL" id="CAJNNW010026298">
    <property type="protein sequence ID" value="CAE8684288.1"/>
    <property type="molecule type" value="Genomic_DNA"/>
</dbReference>
<dbReference type="GO" id="GO:0005509">
    <property type="term" value="F:calcium ion binding"/>
    <property type="evidence" value="ECO:0007669"/>
    <property type="project" value="InterPro"/>
</dbReference>
<feature type="compositionally biased region" description="Low complexity" evidence="1">
    <location>
        <begin position="380"/>
        <end position="401"/>
    </location>
</feature>
<gene>
    <name evidence="3" type="ORF">PGLA2088_LOCUS23890</name>
</gene>
<name>A0A813JN13_POLGL</name>
<dbReference type="Gene3D" id="1.10.238.10">
    <property type="entry name" value="EF-hand"/>
    <property type="match status" value="1"/>
</dbReference>
<evidence type="ECO:0000313" key="3">
    <source>
        <dbReference type="EMBL" id="CAE8684288.1"/>
    </source>
</evidence>
<feature type="region of interest" description="Disordered" evidence="1">
    <location>
        <begin position="328"/>
        <end position="407"/>
    </location>
</feature>
<evidence type="ECO:0000256" key="1">
    <source>
        <dbReference type="SAM" id="MobiDB-lite"/>
    </source>
</evidence>
<reference evidence="3" key="1">
    <citation type="submission" date="2021-02" db="EMBL/GenBank/DDBJ databases">
        <authorList>
            <person name="Dougan E. K."/>
            <person name="Rhodes N."/>
            <person name="Thang M."/>
            <person name="Chan C."/>
        </authorList>
    </citation>
    <scope>NUCLEOTIDE SEQUENCE</scope>
</reference>
<dbReference type="PROSITE" id="PS50222">
    <property type="entry name" value="EF_HAND_2"/>
    <property type="match status" value="1"/>
</dbReference>
<feature type="compositionally biased region" description="Low complexity" evidence="1">
    <location>
        <begin position="296"/>
        <end position="309"/>
    </location>
</feature>
<comment type="caution">
    <text evidence="3">The sequence shown here is derived from an EMBL/GenBank/DDBJ whole genome shotgun (WGS) entry which is preliminary data.</text>
</comment>